<dbReference type="Proteomes" id="UP001149719">
    <property type="component" value="Unassembled WGS sequence"/>
</dbReference>
<dbReference type="EMBL" id="JAPUBN010000010">
    <property type="protein sequence ID" value="MCZ2720806.1"/>
    <property type="molecule type" value="Genomic_DNA"/>
</dbReference>
<feature type="chain" id="PRO_5047412162" description="Lipoprotein" evidence="1">
    <location>
        <begin position="21"/>
        <end position="142"/>
    </location>
</feature>
<evidence type="ECO:0000313" key="3">
    <source>
        <dbReference type="Proteomes" id="UP001149719"/>
    </source>
</evidence>
<keyword evidence="1" id="KW-0732">Signal</keyword>
<proteinExistence type="predicted"/>
<feature type="signal peptide" evidence="1">
    <location>
        <begin position="1"/>
        <end position="20"/>
    </location>
</feature>
<reference evidence="2" key="1">
    <citation type="submission" date="2022-12" db="EMBL/GenBank/DDBJ databases">
        <title>Marinomonas 15G1-11 sp. nov, isolated from marine algae.</title>
        <authorList>
            <person name="Butt M."/>
            <person name="Choi D.G."/>
            <person name="Kim J.M."/>
            <person name="Lee J.K."/>
            <person name="Baek J.H."/>
            <person name="Jeon C.O."/>
        </authorList>
    </citation>
    <scope>NUCLEOTIDE SEQUENCE</scope>
    <source>
        <strain evidence="2">15G1-11</strain>
    </source>
</reference>
<evidence type="ECO:0008006" key="4">
    <source>
        <dbReference type="Google" id="ProtNLM"/>
    </source>
</evidence>
<protein>
    <recommendedName>
        <fullName evidence="4">Lipoprotein</fullName>
    </recommendedName>
</protein>
<accession>A0ABT4JRK3</accession>
<comment type="caution">
    <text evidence="2">The sequence shown here is derived from an EMBL/GenBank/DDBJ whole genome shotgun (WGS) entry which is preliminary data.</text>
</comment>
<gene>
    <name evidence="2" type="ORF">O1D97_03895</name>
</gene>
<evidence type="ECO:0000256" key="1">
    <source>
        <dbReference type="SAM" id="SignalP"/>
    </source>
</evidence>
<name>A0ABT4JRK3_9GAMM</name>
<keyword evidence="3" id="KW-1185">Reference proteome</keyword>
<dbReference type="Gene3D" id="3.30.110.70">
    <property type="entry name" value="Hypothetical protein apc22750. Chain B"/>
    <property type="match status" value="1"/>
</dbReference>
<sequence length="142" mass="15143">MMKYVSVLLLSTFLFGCASGAHVVTGKSRPEIEESQVFFFETAPVFSYEVIGIVKASSDKGFSEEARKEKAIKELKNQAAKIGANGVILEEVTQLSFRGLGSSIGLGIGSLSGVRTSFGSSFSFPTAEAIGTAIYYQPNLVD</sequence>
<evidence type="ECO:0000313" key="2">
    <source>
        <dbReference type="EMBL" id="MCZ2720806.1"/>
    </source>
</evidence>
<organism evidence="2 3">
    <name type="scientific">Marinomonas phaeophyticola</name>
    <dbReference type="NCBI Taxonomy" id="3004091"/>
    <lineage>
        <taxon>Bacteria</taxon>
        <taxon>Pseudomonadati</taxon>
        <taxon>Pseudomonadota</taxon>
        <taxon>Gammaproteobacteria</taxon>
        <taxon>Oceanospirillales</taxon>
        <taxon>Oceanospirillaceae</taxon>
        <taxon>Marinomonas</taxon>
    </lineage>
</organism>
<dbReference type="PROSITE" id="PS51257">
    <property type="entry name" value="PROKAR_LIPOPROTEIN"/>
    <property type="match status" value="1"/>
</dbReference>
<dbReference type="RefSeq" id="WP_269122971.1">
    <property type="nucleotide sequence ID" value="NZ_JAPUBN010000010.1"/>
</dbReference>